<gene>
    <name evidence="4 5" type="primary">nifW</name>
</gene>
<proteinExistence type="inferred from homology"/>
<name>A0A024F8T6_LEPBY</name>
<evidence type="ECO:0000256" key="3">
    <source>
        <dbReference type="ARBA" id="ARBA00023231"/>
    </source>
</evidence>
<dbReference type="PIRSF" id="PIRSF005790">
    <property type="entry name" value="NifW"/>
    <property type="match status" value="1"/>
</dbReference>
<dbReference type="EMBL" id="AB808482">
    <property type="protein sequence ID" value="BAO73204.1"/>
    <property type="molecule type" value="Genomic_DNA"/>
</dbReference>
<keyword evidence="3 4" id="KW-0535">Nitrogen fixation</keyword>
<comment type="similarity">
    <text evidence="2 4">Belongs to the NifW family.</text>
</comment>
<protein>
    <recommendedName>
        <fullName evidence="4">Nitrogenase-stabilizing/protective protein NifW</fullName>
    </recommendedName>
</protein>
<dbReference type="NCBIfam" id="NF010702">
    <property type="entry name" value="PRK14102.1"/>
    <property type="match status" value="1"/>
</dbReference>
<dbReference type="Pfam" id="PF03206">
    <property type="entry name" value="NifW"/>
    <property type="match status" value="1"/>
</dbReference>
<sequence length="106" mass="12216">MTTLTLAEFKNITDAEAYFEFFQLPYDAKVVNVNRLHILKKLSQFMAEIDANFPEIDDAERLAQYRDALIQAYETFLTTSPLETKLFKVFNEKPKGVVMLSELSAD</sequence>
<reference evidence="5" key="1">
    <citation type="journal article" date="2014" name="Proc. Natl. Acad. Sci. U.S.A.">
        <title>Transcriptional regulators ChlR and CnfR are essential for diazotrophic growth in nonheterocystous cyanobacteria.</title>
        <authorList>
            <person name="Tsujimoto R."/>
            <person name="Kamiya N."/>
            <person name="Fujita Y."/>
        </authorList>
    </citation>
    <scope>NUCLEOTIDE SEQUENCE</scope>
    <source>
        <strain evidence="5">Dg5</strain>
    </source>
</reference>
<comment type="subunit">
    <text evidence="4">Homotrimer; associates with NifD.</text>
</comment>
<evidence type="ECO:0000256" key="1">
    <source>
        <dbReference type="ARBA" id="ARBA00002247"/>
    </source>
</evidence>
<dbReference type="InterPro" id="IPR004893">
    <property type="entry name" value="NifW"/>
</dbReference>
<evidence type="ECO:0000313" key="5">
    <source>
        <dbReference type="EMBL" id="BAO73204.1"/>
    </source>
</evidence>
<organism evidence="5">
    <name type="scientific">Leptolyngbya boryana</name>
    <name type="common">Plectonema boryanum</name>
    <dbReference type="NCBI Taxonomy" id="1184"/>
    <lineage>
        <taxon>Bacteria</taxon>
        <taxon>Bacillati</taxon>
        <taxon>Cyanobacteriota</taxon>
        <taxon>Cyanophyceae</taxon>
        <taxon>Leptolyngbyales</taxon>
        <taxon>Leptolyngbyaceae</taxon>
        <taxon>Leptolyngbya group</taxon>
        <taxon>Leptolyngbya</taxon>
    </lineage>
</organism>
<evidence type="ECO:0000256" key="2">
    <source>
        <dbReference type="ARBA" id="ARBA00008351"/>
    </source>
</evidence>
<evidence type="ECO:0000256" key="4">
    <source>
        <dbReference type="HAMAP-Rule" id="MF_00529"/>
    </source>
</evidence>
<dbReference type="GO" id="GO:0009399">
    <property type="term" value="P:nitrogen fixation"/>
    <property type="evidence" value="ECO:0007669"/>
    <property type="project" value="UniProtKB-UniRule"/>
</dbReference>
<accession>A0A024F8T6</accession>
<dbReference type="AlphaFoldDB" id="A0A024F8T6"/>
<comment type="function">
    <text evidence="1 4">May protect the nitrogenase Fe-Mo protein from oxidative damage.</text>
</comment>
<dbReference type="HAMAP" id="MF_00529">
    <property type="entry name" value="NifW"/>
    <property type="match status" value="1"/>
</dbReference>